<evidence type="ECO:0000256" key="4">
    <source>
        <dbReference type="ARBA" id="ARBA00022723"/>
    </source>
</evidence>
<evidence type="ECO:0000256" key="6">
    <source>
        <dbReference type="ARBA" id="ARBA00022889"/>
    </source>
</evidence>
<evidence type="ECO:0000256" key="2">
    <source>
        <dbReference type="ARBA" id="ARBA00022525"/>
    </source>
</evidence>
<evidence type="ECO:0000313" key="11">
    <source>
        <dbReference type="Ensembl" id="ENSSDAP00000019159.1"/>
    </source>
</evidence>
<dbReference type="PROSITE" id="PS50092">
    <property type="entry name" value="TSP1"/>
    <property type="match status" value="1"/>
</dbReference>
<dbReference type="GO" id="GO:0031012">
    <property type="term" value="C:extracellular matrix"/>
    <property type="evidence" value="ECO:0007669"/>
    <property type="project" value="TreeGrafter"/>
</dbReference>
<dbReference type="PANTHER" id="PTHR11311">
    <property type="entry name" value="SPONDIN"/>
    <property type="match status" value="1"/>
</dbReference>
<keyword evidence="5" id="KW-0732">Signal</keyword>
<sequence>MNPPWVDEPHPWTRLPTQEHQPDPSCFSFTGFCLWSPGCLSVPSFLRCGLLPSGLWAHSPPLTPQPLARGRSRLAGPLGGSSQCASPPRPRVGSGLLDVQAAFPKQFPLFRPPAQWSSLLGASHSSDYSMWRKDAYVSNGLRDFAERGEAWALMKELEAAGEKVQSVLAVFSAPAVPSGTGQTSTELEVQPRHSLVSFVVRIVPSPDWFVGVDSLDLCEGGRWKEQASLDLYPHDAGTDSGFTFSSPNFATIPQDTVTEITSSSPSHPANSFYYPRLKSLPPMARVTLVRLRQSPRAFVPLAPDLTNRDNEIVDSLSVPETPLDCEVSLWSSWGLCGGPCGKLSTKRRTRYVRVQPANHGTPCPELEEEAECVPDNCV</sequence>
<evidence type="ECO:0000256" key="7">
    <source>
        <dbReference type="ARBA" id="ARBA00023157"/>
    </source>
</evidence>
<dbReference type="Gene3D" id="2.20.100.10">
    <property type="entry name" value="Thrombospondin type-1 (TSP1) repeat"/>
    <property type="match status" value="1"/>
</dbReference>
<accession>A0A8C9QBP9</accession>
<dbReference type="SUPFAM" id="SSF82895">
    <property type="entry name" value="TSP-1 type 1 repeat"/>
    <property type="match status" value="1"/>
</dbReference>
<keyword evidence="4" id="KW-0479">Metal-binding</keyword>
<dbReference type="Pfam" id="PF19028">
    <property type="entry name" value="TSP1_spondin"/>
    <property type="match status" value="1"/>
</dbReference>
<evidence type="ECO:0000256" key="3">
    <source>
        <dbReference type="ARBA" id="ARBA00022530"/>
    </source>
</evidence>
<dbReference type="Ensembl" id="ENSSDAT00000021906.1">
    <property type="protein sequence ID" value="ENSSDAP00000019159.1"/>
    <property type="gene ID" value="ENSSDAG00000017460.1"/>
</dbReference>
<dbReference type="FunFam" id="2.20.100.10:FF:000037">
    <property type="entry name" value="Spondin 2"/>
    <property type="match status" value="1"/>
</dbReference>
<evidence type="ECO:0000259" key="10">
    <source>
        <dbReference type="PROSITE" id="PS51020"/>
    </source>
</evidence>
<dbReference type="AlphaFoldDB" id="A0A8C9QBP9"/>
<keyword evidence="3" id="KW-0272">Extracellular matrix</keyword>
<dbReference type="SMART" id="SM00209">
    <property type="entry name" value="TSP1"/>
    <property type="match status" value="1"/>
</dbReference>
<dbReference type="InterPro" id="IPR009465">
    <property type="entry name" value="Spondin_N"/>
</dbReference>
<dbReference type="PROSITE" id="PS51020">
    <property type="entry name" value="SPONDIN"/>
    <property type="match status" value="1"/>
</dbReference>
<reference evidence="11" key="1">
    <citation type="submission" date="2025-08" db="UniProtKB">
        <authorList>
            <consortium name="Ensembl"/>
        </authorList>
    </citation>
    <scope>IDENTIFICATION</scope>
</reference>
<proteinExistence type="predicted"/>
<dbReference type="InterPro" id="IPR044004">
    <property type="entry name" value="TSP1_spondin_dom"/>
</dbReference>
<dbReference type="InterPro" id="IPR038678">
    <property type="entry name" value="Spondin_N_sf"/>
</dbReference>
<comment type="subcellular location">
    <subcellularLocation>
        <location evidence="1">Secreted</location>
        <location evidence="1">Extracellular space</location>
        <location evidence="1">Extracellular matrix</location>
    </subcellularLocation>
</comment>
<evidence type="ECO:0000256" key="8">
    <source>
        <dbReference type="ARBA" id="ARBA00023180"/>
    </source>
</evidence>
<keyword evidence="12" id="KW-1185">Reference proteome</keyword>
<dbReference type="Pfam" id="PF06468">
    <property type="entry name" value="Spond_N"/>
    <property type="match status" value="1"/>
</dbReference>
<dbReference type="PANTHER" id="PTHR11311:SF15">
    <property type="entry name" value="SPONDIN-2"/>
    <property type="match status" value="1"/>
</dbReference>
<dbReference type="Proteomes" id="UP000694422">
    <property type="component" value="Unplaced"/>
</dbReference>
<keyword evidence="8" id="KW-0325">Glycoprotein</keyword>
<dbReference type="NCBIfam" id="NF038123">
    <property type="entry name" value="NF038123_dom"/>
    <property type="match status" value="1"/>
</dbReference>
<evidence type="ECO:0000256" key="5">
    <source>
        <dbReference type="ARBA" id="ARBA00022729"/>
    </source>
</evidence>
<keyword evidence="7" id="KW-1015">Disulfide bond</keyword>
<name>A0A8C9QBP9_SPEDA</name>
<organism evidence="11 12">
    <name type="scientific">Spermophilus dauricus</name>
    <name type="common">Daurian ground squirrel</name>
    <dbReference type="NCBI Taxonomy" id="99837"/>
    <lineage>
        <taxon>Eukaryota</taxon>
        <taxon>Metazoa</taxon>
        <taxon>Chordata</taxon>
        <taxon>Craniata</taxon>
        <taxon>Vertebrata</taxon>
        <taxon>Euteleostomi</taxon>
        <taxon>Mammalia</taxon>
        <taxon>Eutheria</taxon>
        <taxon>Euarchontoglires</taxon>
        <taxon>Glires</taxon>
        <taxon>Rodentia</taxon>
        <taxon>Sciuromorpha</taxon>
        <taxon>Sciuridae</taxon>
        <taxon>Xerinae</taxon>
        <taxon>Marmotini</taxon>
        <taxon>Spermophilus</taxon>
    </lineage>
</organism>
<dbReference type="InterPro" id="IPR051418">
    <property type="entry name" value="Spondin/Thrombospondin_T1"/>
</dbReference>
<keyword evidence="2" id="KW-0964">Secreted</keyword>
<keyword evidence="6" id="KW-0130">Cell adhesion</keyword>
<dbReference type="Gene3D" id="2.60.40.2130">
    <property type="entry name" value="F-spondin domain"/>
    <property type="match status" value="1"/>
</dbReference>
<dbReference type="InterPro" id="IPR000884">
    <property type="entry name" value="TSP1_rpt"/>
</dbReference>
<dbReference type="GO" id="GO:0046872">
    <property type="term" value="F:metal ion binding"/>
    <property type="evidence" value="ECO:0007669"/>
    <property type="project" value="UniProtKB-KW"/>
</dbReference>
<evidence type="ECO:0000256" key="9">
    <source>
        <dbReference type="SAM" id="MobiDB-lite"/>
    </source>
</evidence>
<reference evidence="11" key="2">
    <citation type="submission" date="2025-09" db="UniProtKB">
        <authorList>
            <consortium name="Ensembl"/>
        </authorList>
    </citation>
    <scope>IDENTIFICATION</scope>
</reference>
<dbReference type="InterPro" id="IPR036383">
    <property type="entry name" value="TSP1_rpt_sf"/>
</dbReference>
<evidence type="ECO:0000313" key="12">
    <source>
        <dbReference type="Proteomes" id="UP000694422"/>
    </source>
</evidence>
<feature type="region of interest" description="Disordered" evidence="9">
    <location>
        <begin position="67"/>
        <end position="90"/>
    </location>
</feature>
<feature type="domain" description="Spondin" evidence="10">
    <location>
        <begin position="78"/>
        <end position="268"/>
    </location>
</feature>
<evidence type="ECO:0000256" key="1">
    <source>
        <dbReference type="ARBA" id="ARBA00004498"/>
    </source>
</evidence>
<protein>
    <submittedName>
        <fullName evidence="11">Spondin 2</fullName>
    </submittedName>
</protein>
<dbReference type="GO" id="GO:0007155">
    <property type="term" value="P:cell adhesion"/>
    <property type="evidence" value="ECO:0007669"/>
    <property type="project" value="UniProtKB-KW"/>
</dbReference>